<dbReference type="eggNOG" id="COG1769">
    <property type="taxonomic scope" value="Bacteria"/>
</dbReference>
<evidence type="ECO:0000313" key="3">
    <source>
        <dbReference type="Proteomes" id="UP000029737"/>
    </source>
</evidence>
<reference evidence="2 3" key="1">
    <citation type="journal article" date="2014" name="PLoS ONE">
        <title>Identification and Characterization of a New Erythromycin Biosynthetic Gene Cluster in Actinopolyspora erythraea YIM90600, a Novel Erythronolide-Producing Halophilic Actinomycete Isolated from Salt Field.</title>
        <authorList>
            <person name="Chen D."/>
            <person name="Feng J."/>
            <person name="Huang L."/>
            <person name="Zhang Q."/>
            <person name="Wu J."/>
            <person name="Zhu X."/>
            <person name="Duan Y."/>
            <person name="Xu Z."/>
        </authorList>
    </citation>
    <scope>NUCLEOTIDE SEQUENCE [LARGE SCALE GENOMIC DNA]</scope>
    <source>
        <strain evidence="2 3">YIM90600</strain>
    </source>
</reference>
<dbReference type="KEGG" id="aey:CDG81_03915"/>
<proteinExistence type="predicted"/>
<gene>
    <name evidence="1" type="ORF">CDG81_03915</name>
    <name evidence="2" type="ORF">IL38_17040</name>
</gene>
<evidence type="ECO:0000313" key="2">
    <source>
        <dbReference type="EMBL" id="KGI80405.1"/>
    </source>
</evidence>
<organism evidence="1 4">
    <name type="scientific">Actinopolyspora erythraea</name>
    <dbReference type="NCBI Taxonomy" id="414996"/>
    <lineage>
        <taxon>Bacteria</taxon>
        <taxon>Bacillati</taxon>
        <taxon>Actinomycetota</taxon>
        <taxon>Actinomycetes</taxon>
        <taxon>Actinopolysporales</taxon>
        <taxon>Actinopolysporaceae</taxon>
        <taxon>Actinopolyspora</taxon>
    </lineage>
</organism>
<evidence type="ECO:0000313" key="4">
    <source>
        <dbReference type="Proteomes" id="UP000215043"/>
    </source>
</evidence>
<dbReference type="RefSeq" id="WP_043575600.1">
    <property type="nucleotide sequence ID" value="NZ_CP022752.1"/>
</dbReference>
<dbReference type="EMBL" id="JPMV01000032">
    <property type="protein sequence ID" value="KGI80405.1"/>
    <property type="molecule type" value="Genomic_DNA"/>
</dbReference>
<dbReference type="HOGENOM" id="CLU_677281_0_0_11"/>
<dbReference type="InterPro" id="IPR019117">
    <property type="entry name" value="CRISPR-assoc_protein_Cmr3"/>
</dbReference>
<keyword evidence="3" id="KW-1185">Reference proteome</keyword>
<protein>
    <recommendedName>
        <fullName evidence="5">CRISPR-associated protein Csx10</fullName>
    </recommendedName>
</protein>
<dbReference type="OrthoDB" id="3666789at2"/>
<dbReference type="EMBL" id="CP022752">
    <property type="protein sequence ID" value="ASU77597.1"/>
    <property type="molecule type" value="Genomic_DNA"/>
</dbReference>
<dbReference type="Proteomes" id="UP000029737">
    <property type="component" value="Unassembled WGS sequence"/>
</dbReference>
<accession>A0A099D4Z4</accession>
<dbReference type="Pfam" id="PF09700">
    <property type="entry name" value="Cas_Cmr3"/>
    <property type="match status" value="1"/>
</dbReference>
<evidence type="ECO:0000313" key="1">
    <source>
        <dbReference type="EMBL" id="ASU77597.1"/>
    </source>
</evidence>
<dbReference type="Gene3D" id="2.60.40.4350">
    <property type="match status" value="1"/>
</dbReference>
<name>A0A099D4Z4_9ACTN</name>
<sequence length="406" mass="45131">MNEHALVTVTLEEPMVAGKNPRADSRQDSHDHIPGSVLRGALAAVWLREHGTGANTSPEFERIFEGEGSFGPLHYASSKPVPLSMLTHKYEPTDECHTLWWDRARGEKASYCPVDNCASPLEESKGQPYDEVPSIDRTMVALSTEGVALDGSLYSQRAVQDGLLLRGWVHGDAVRALYPEGTAVDSLLLGSRRSLRGEATVEVDTEAVPEPVELYGEEVVLRLAAPGAFVDEFGMPSATPDPEELSEQLGVSQVEIIDSWTRWEEAGGWHAASGLPKPVERVVAAGSTYRVKCVELPTETARRRLMARGIGLRRREGFGALYRCEPPWGIGAWTSKVAPLKRSRRLLPAFRKRLEELRKGVPDDDRFHKALRDGGFEEDYAEAFRTMLRIDDVKLYEQLLDFLEKP</sequence>
<dbReference type="AlphaFoldDB" id="A0A099D4Z4"/>
<reference evidence="1 4" key="2">
    <citation type="submission" date="2017-08" db="EMBL/GenBank/DDBJ databases">
        <title>The complete genome sequence of moderately halophilic actinomycete Actinopolyspora erythraea YIM 90600, the producer of novel erythromycin, novel actinopolysporins A-C and tubercidin.</title>
        <authorList>
            <person name="Yin M."/>
            <person name="Tang S."/>
        </authorList>
    </citation>
    <scope>NUCLEOTIDE SEQUENCE [LARGE SCALE GENOMIC DNA]</scope>
    <source>
        <strain evidence="1 4">YIM 90600</strain>
    </source>
</reference>
<dbReference type="Proteomes" id="UP000215043">
    <property type="component" value="Chromosome"/>
</dbReference>
<evidence type="ECO:0008006" key="5">
    <source>
        <dbReference type="Google" id="ProtNLM"/>
    </source>
</evidence>